<dbReference type="RefSeq" id="WP_358356324.1">
    <property type="nucleotide sequence ID" value="NZ_JBEZFP010000055.1"/>
</dbReference>
<proteinExistence type="predicted"/>
<keyword evidence="1" id="KW-0175">Coiled coil</keyword>
<sequence>MTDKPDDADKLGVYLHDRVDYDDHWGTCIATDVTVVAQYALDWLAAHPETASALWPDGVEIYVDGKWVSAASSEVVAKIRRLEGEARAAHAAADKRIADADQRIKDLQAEFARQRRVYESRIERAQAALHQPTQEQS</sequence>
<keyword evidence="3" id="KW-1185">Reference proteome</keyword>
<dbReference type="EMBL" id="JBEZFP010000055">
    <property type="protein sequence ID" value="MEU8136078.1"/>
    <property type="molecule type" value="Genomic_DNA"/>
</dbReference>
<feature type="coiled-coil region" evidence="1">
    <location>
        <begin position="90"/>
        <end position="117"/>
    </location>
</feature>
<reference evidence="2 3" key="1">
    <citation type="submission" date="2024-06" db="EMBL/GenBank/DDBJ databases">
        <title>The Natural Products Discovery Center: Release of the First 8490 Sequenced Strains for Exploring Actinobacteria Biosynthetic Diversity.</title>
        <authorList>
            <person name="Kalkreuter E."/>
            <person name="Kautsar S.A."/>
            <person name="Yang D."/>
            <person name="Bader C.D."/>
            <person name="Teijaro C.N."/>
            <person name="Fluegel L."/>
            <person name="Davis C.M."/>
            <person name="Simpson J.R."/>
            <person name="Lauterbach L."/>
            <person name="Steele A.D."/>
            <person name="Gui C."/>
            <person name="Meng S."/>
            <person name="Li G."/>
            <person name="Viehrig K."/>
            <person name="Ye F."/>
            <person name="Su P."/>
            <person name="Kiefer A.F."/>
            <person name="Nichols A."/>
            <person name="Cepeda A.J."/>
            <person name="Yan W."/>
            <person name="Fan B."/>
            <person name="Jiang Y."/>
            <person name="Adhikari A."/>
            <person name="Zheng C.-J."/>
            <person name="Schuster L."/>
            <person name="Cowan T.M."/>
            <person name="Smanski M.J."/>
            <person name="Chevrette M.G."/>
            <person name="De Carvalho L.P.S."/>
            <person name="Shen B."/>
        </authorList>
    </citation>
    <scope>NUCLEOTIDE SEQUENCE [LARGE SCALE GENOMIC DNA]</scope>
    <source>
        <strain evidence="2 3">NPDC048946</strain>
    </source>
</reference>
<dbReference type="Proteomes" id="UP001551482">
    <property type="component" value="Unassembled WGS sequence"/>
</dbReference>
<protein>
    <submittedName>
        <fullName evidence="2">Uncharacterized protein</fullName>
    </submittedName>
</protein>
<comment type="caution">
    <text evidence="2">The sequence shown here is derived from an EMBL/GenBank/DDBJ whole genome shotgun (WGS) entry which is preliminary data.</text>
</comment>
<organism evidence="2 3">
    <name type="scientific">Streptodolium elevatio</name>
    <dbReference type="NCBI Taxonomy" id="3157996"/>
    <lineage>
        <taxon>Bacteria</taxon>
        <taxon>Bacillati</taxon>
        <taxon>Actinomycetota</taxon>
        <taxon>Actinomycetes</taxon>
        <taxon>Kitasatosporales</taxon>
        <taxon>Streptomycetaceae</taxon>
        <taxon>Streptodolium</taxon>
    </lineage>
</organism>
<evidence type="ECO:0000256" key="1">
    <source>
        <dbReference type="SAM" id="Coils"/>
    </source>
</evidence>
<evidence type="ECO:0000313" key="2">
    <source>
        <dbReference type="EMBL" id="MEU8136078.1"/>
    </source>
</evidence>
<gene>
    <name evidence="2" type="ORF">AB0C36_21505</name>
</gene>
<accession>A0ABV3DJY9</accession>
<name>A0ABV3DJY9_9ACTN</name>
<evidence type="ECO:0000313" key="3">
    <source>
        <dbReference type="Proteomes" id="UP001551482"/>
    </source>
</evidence>